<organism evidence="4 5">
    <name type="scientific">Drosophila hydei</name>
    <name type="common">Fruit fly</name>
    <dbReference type="NCBI Taxonomy" id="7224"/>
    <lineage>
        <taxon>Eukaryota</taxon>
        <taxon>Metazoa</taxon>
        <taxon>Ecdysozoa</taxon>
        <taxon>Arthropoda</taxon>
        <taxon>Hexapoda</taxon>
        <taxon>Insecta</taxon>
        <taxon>Pterygota</taxon>
        <taxon>Neoptera</taxon>
        <taxon>Endopterygota</taxon>
        <taxon>Diptera</taxon>
        <taxon>Brachycera</taxon>
        <taxon>Muscomorpha</taxon>
        <taxon>Ephydroidea</taxon>
        <taxon>Drosophilidae</taxon>
        <taxon>Drosophila</taxon>
    </lineage>
</organism>
<feature type="compositionally biased region" description="Low complexity" evidence="1">
    <location>
        <begin position="556"/>
        <end position="566"/>
    </location>
</feature>
<feature type="signal peptide" evidence="3">
    <location>
        <begin position="1"/>
        <end position="23"/>
    </location>
</feature>
<feature type="region of interest" description="Disordered" evidence="1">
    <location>
        <begin position="990"/>
        <end position="1012"/>
    </location>
</feature>
<feature type="compositionally biased region" description="Polar residues" evidence="1">
    <location>
        <begin position="496"/>
        <end position="520"/>
    </location>
</feature>
<proteinExistence type="predicted"/>
<dbReference type="RefSeq" id="XP_023168477.2">
    <property type="nucleotide sequence ID" value="XM_023312709.2"/>
</dbReference>
<evidence type="ECO:0000256" key="2">
    <source>
        <dbReference type="SAM" id="Phobius"/>
    </source>
</evidence>
<keyword evidence="2" id="KW-0812">Transmembrane</keyword>
<keyword evidence="2" id="KW-0472">Membrane</keyword>
<gene>
    <name evidence="5" type="primary">LOC111597820</name>
</gene>
<feature type="compositionally biased region" description="Polar residues" evidence="1">
    <location>
        <begin position="641"/>
        <end position="660"/>
    </location>
</feature>
<feature type="compositionally biased region" description="Low complexity" evidence="1">
    <location>
        <begin position="249"/>
        <end position="259"/>
    </location>
</feature>
<keyword evidence="2" id="KW-1133">Transmembrane helix</keyword>
<evidence type="ECO:0000256" key="1">
    <source>
        <dbReference type="SAM" id="MobiDB-lite"/>
    </source>
</evidence>
<dbReference type="GeneID" id="111597820"/>
<feature type="region of interest" description="Disordered" evidence="1">
    <location>
        <begin position="538"/>
        <end position="576"/>
    </location>
</feature>
<reference evidence="5" key="1">
    <citation type="submission" date="2025-08" db="UniProtKB">
        <authorList>
            <consortium name="RefSeq"/>
        </authorList>
    </citation>
    <scope>IDENTIFICATION</scope>
    <source>
        <strain evidence="5">15085-1641.00</strain>
        <tissue evidence="5">Whole body</tissue>
    </source>
</reference>
<name>A0A6J1LWU1_DROHY</name>
<feature type="region of interest" description="Disordered" evidence="1">
    <location>
        <begin position="909"/>
        <end position="975"/>
    </location>
</feature>
<evidence type="ECO:0000256" key="3">
    <source>
        <dbReference type="SAM" id="SignalP"/>
    </source>
</evidence>
<feature type="transmembrane region" description="Helical" evidence="2">
    <location>
        <begin position="443"/>
        <end position="466"/>
    </location>
</feature>
<evidence type="ECO:0000313" key="5">
    <source>
        <dbReference type="RefSeq" id="XP_023168477.2"/>
    </source>
</evidence>
<keyword evidence="4" id="KW-1185">Reference proteome</keyword>
<evidence type="ECO:0000313" key="4">
    <source>
        <dbReference type="Proteomes" id="UP000504633"/>
    </source>
</evidence>
<feature type="chain" id="PRO_5026893474" evidence="3">
    <location>
        <begin position="24"/>
        <end position="1031"/>
    </location>
</feature>
<feature type="compositionally biased region" description="Basic residues" evidence="1">
    <location>
        <begin position="622"/>
        <end position="631"/>
    </location>
</feature>
<protein>
    <submittedName>
        <fullName evidence="5">Uncharacterized protein LOC111597820</fullName>
    </submittedName>
</protein>
<dbReference type="OrthoDB" id="6624682at2759"/>
<feature type="region of interest" description="Disordered" evidence="1">
    <location>
        <begin position="475"/>
        <end position="521"/>
    </location>
</feature>
<feature type="compositionally biased region" description="Polar residues" evidence="1">
    <location>
        <begin position="944"/>
        <end position="967"/>
    </location>
</feature>
<keyword evidence="3" id="KW-0732">Signal</keyword>
<dbReference type="AlphaFoldDB" id="A0A6J1LWU1"/>
<feature type="region of interest" description="Disordered" evidence="1">
    <location>
        <begin position="617"/>
        <end position="663"/>
    </location>
</feature>
<dbReference type="Proteomes" id="UP000504633">
    <property type="component" value="Unplaced"/>
</dbReference>
<feature type="region of interest" description="Disordered" evidence="1">
    <location>
        <begin position="806"/>
        <end position="832"/>
    </location>
</feature>
<dbReference type="KEGG" id="dhe:111597820"/>
<feature type="region of interest" description="Disordered" evidence="1">
    <location>
        <begin position="243"/>
        <end position="263"/>
    </location>
</feature>
<sequence>MKAKLARTVSVLLFLSVLHKCKGRGGVAVAGQSLIQLSHDDDLDDNYPEIKDEVHLEDFFWTGSGDGPPDYLKKVHTGISKGKDVIVKTETVVATVYVDGNNEIEIPICLDCKPDDGGGNWDLGAPGVPPFNYSSTDRRYWLLTVMSGFYTAKDNPMLEEKLARLYRLAFTRQQTRHLGINGAQQIAGVSIDATRERRQPGLDMSTSTTATTNWPGDDVEILDMEVDTTHQIKTMWAAGEEPEWAVADSSESGEPLSSSTMPTTATESIDYSAYVTLIPWELIQQNGKSEKLQEMREALLSQQQQQQQQEPQQQQAQPLYREERVRVVIHNITQISESELLKWNSSADDVAGSDAYVNLKFNERPVANQTELIYTVLVNGRPVLATTAAKDMELVSEVEAVNTLGKAIYMKSEPYIREPTATALAPVPRSGHAGFFNSVKNNVALVVISSLAILLLMLLLVAILLLGRTRARQRELSEVNRTTSRNELLSEGHSMRPSSRGTLLDSTAGGSTVNADQSTVRSRDVGVQNFSYEREPRITFPAPPAETHTRARRDSISSTDNTSDSSVYCPINPPSADVQRILDDKAARLFDGHKRRRHQYDRAEDGLEDTIYASVVSEKKSEKSRHKSKRRYLNENRVGSLETSPVQGSLGQSNSSTEEGNSPAALRRNYENFQRNEAYNPHNNYHRNKLLQQQQTIFTDKEYPEEGAVGSPQAINREMIRSRGAQPSEKSSDTASVGSFLSMASVRAFPKSTLPEPLNRVLDPVFVTYYDNVNAVAPQAAAAQNSTRSLKSHKSLGSRDSTIATIASFPSPKAPPPVRNVRSASHSDNPDPGFVGPVVWERHKKRLSSADNQAARSYADFSPSPMHDASAIRNHYEGLLEGAMQMYASQDDLPMPLPSRDFTNKRRITKREHRGSSAGLPSFPPKAYSTAERPATAQPEKTPKSAQSTQPPSPTYSAWGSSLNGSHSPLVRPLSAGPIQCSETILEISRGPLASSSSTANTPGHRANAQSAAPLIEAIQSELRKFKEQKD</sequence>
<accession>A0A6J1LWU1</accession>
<dbReference type="OMA" id="GPFHRPN"/>